<reference evidence="1 2" key="1">
    <citation type="journal article" date="2016" name="Nat. Commun.">
        <title>Thousands of microbial genomes shed light on interconnected biogeochemical processes in an aquifer system.</title>
        <authorList>
            <person name="Anantharaman K."/>
            <person name="Brown C.T."/>
            <person name="Hug L.A."/>
            <person name="Sharon I."/>
            <person name="Castelle C.J."/>
            <person name="Probst A.J."/>
            <person name="Thomas B.C."/>
            <person name="Singh A."/>
            <person name="Wilkins M.J."/>
            <person name="Karaoz U."/>
            <person name="Brodie E.L."/>
            <person name="Williams K.H."/>
            <person name="Hubbard S.S."/>
            <person name="Banfield J.F."/>
        </authorList>
    </citation>
    <scope>NUCLEOTIDE SEQUENCE [LARGE SCALE GENOMIC DNA]</scope>
</reference>
<protein>
    <submittedName>
        <fullName evidence="1">Uncharacterized protein</fullName>
    </submittedName>
</protein>
<dbReference type="STRING" id="1802200.A2812_03255"/>
<proteinExistence type="predicted"/>
<accession>A0A1G2HPY1</accession>
<comment type="caution">
    <text evidence="1">The sequence shown here is derived from an EMBL/GenBank/DDBJ whole genome shotgun (WGS) entry which is preliminary data.</text>
</comment>
<evidence type="ECO:0000313" key="1">
    <source>
        <dbReference type="EMBL" id="OGZ64459.1"/>
    </source>
</evidence>
<dbReference type="EMBL" id="MHOM01000022">
    <property type="protein sequence ID" value="OGZ64459.1"/>
    <property type="molecule type" value="Genomic_DNA"/>
</dbReference>
<dbReference type="AlphaFoldDB" id="A0A1G2HPY1"/>
<gene>
    <name evidence="1" type="ORF">A2812_03255</name>
</gene>
<name>A0A1G2HPY1_9BACT</name>
<organism evidence="1 2">
    <name type="scientific">Candidatus Staskawiczbacteria bacterium RIFCSPHIGHO2_01_FULL_36_16</name>
    <dbReference type="NCBI Taxonomy" id="1802200"/>
    <lineage>
        <taxon>Bacteria</taxon>
        <taxon>Candidatus Staskawicziibacteriota</taxon>
    </lineage>
</organism>
<sequence length="125" mass="14397">MKYGEFVDAMREVSKINIEAEMLFEEWYGMAGEEQWKEYYDLPLGKGEVQNFAEDMASFFWRVIMETDGEELYVMRMQDGHAFLQAIHKKCVELGIDIDGVQIDAPLSPSDAIIRGQYPSLNEGD</sequence>
<evidence type="ECO:0000313" key="2">
    <source>
        <dbReference type="Proteomes" id="UP000177190"/>
    </source>
</evidence>
<dbReference type="Proteomes" id="UP000177190">
    <property type="component" value="Unassembled WGS sequence"/>
</dbReference>